<evidence type="ECO:0000313" key="12">
    <source>
        <dbReference type="EMBL" id="REE88610.1"/>
    </source>
</evidence>
<organism evidence="12 13">
    <name type="scientific">Paenibacillus taihuensis</name>
    <dbReference type="NCBI Taxonomy" id="1156355"/>
    <lineage>
        <taxon>Bacteria</taxon>
        <taxon>Bacillati</taxon>
        <taxon>Bacillota</taxon>
        <taxon>Bacilli</taxon>
        <taxon>Bacillales</taxon>
        <taxon>Paenibacillaceae</taxon>
        <taxon>Paenibacillus</taxon>
    </lineage>
</organism>
<evidence type="ECO:0000256" key="7">
    <source>
        <dbReference type="NCBIfam" id="TIGR00112"/>
    </source>
</evidence>
<evidence type="ECO:0000259" key="11">
    <source>
        <dbReference type="Pfam" id="PF14748"/>
    </source>
</evidence>
<feature type="domain" description="Pyrroline-5-carboxylate reductase catalytic N-terminal" evidence="10">
    <location>
        <begin position="20"/>
        <end position="118"/>
    </location>
</feature>
<dbReference type="GO" id="GO:0005737">
    <property type="term" value="C:cytoplasm"/>
    <property type="evidence" value="ECO:0007669"/>
    <property type="project" value="UniProtKB-SubCell"/>
</dbReference>
<evidence type="ECO:0000256" key="9">
    <source>
        <dbReference type="RuleBase" id="RU003903"/>
    </source>
</evidence>
<dbReference type="PANTHER" id="PTHR11645:SF49">
    <property type="entry name" value="PYRROLINE-5-CARBOXYLATE REDUCTASE 1"/>
    <property type="match status" value="1"/>
</dbReference>
<dbReference type="EC" id="1.5.1.2" evidence="6 7"/>
<dbReference type="InterPro" id="IPR028939">
    <property type="entry name" value="P5C_Rdtase_cat_N"/>
</dbReference>
<keyword evidence="6" id="KW-0963">Cytoplasm</keyword>
<accession>A0A3D9SGB3</accession>
<dbReference type="RefSeq" id="WP_116188709.1">
    <property type="nucleotide sequence ID" value="NZ_QTTN01000008.1"/>
</dbReference>
<dbReference type="InterPro" id="IPR029036">
    <property type="entry name" value="P5CR_dimer"/>
</dbReference>
<dbReference type="PROSITE" id="PS00521">
    <property type="entry name" value="P5CR"/>
    <property type="match status" value="1"/>
</dbReference>
<proteinExistence type="inferred from homology"/>
<dbReference type="AlphaFoldDB" id="A0A3D9SGB3"/>
<evidence type="ECO:0000256" key="4">
    <source>
        <dbReference type="ARBA" id="ARBA00023002"/>
    </source>
</evidence>
<evidence type="ECO:0000256" key="5">
    <source>
        <dbReference type="ARBA" id="ARBA00058118"/>
    </source>
</evidence>
<dbReference type="SUPFAM" id="SSF51735">
    <property type="entry name" value="NAD(P)-binding Rossmann-fold domains"/>
    <property type="match status" value="1"/>
</dbReference>
<dbReference type="Gene3D" id="1.10.3730.10">
    <property type="entry name" value="ProC C-terminal domain-like"/>
    <property type="match status" value="1"/>
</dbReference>
<dbReference type="Proteomes" id="UP000256304">
    <property type="component" value="Unassembled WGS sequence"/>
</dbReference>
<feature type="binding site" evidence="8">
    <location>
        <begin position="89"/>
        <end position="92"/>
    </location>
    <ligand>
        <name>NADP(+)</name>
        <dbReference type="ChEBI" id="CHEBI:58349"/>
    </ligand>
</feature>
<dbReference type="GO" id="GO:0055129">
    <property type="term" value="P:L-proline biosynthetic process"/>
    <property type="evidence" value="ECO:0007669"/>
    <property type="project" value="UniProtKB-UniRule"/>
</dbReference>
<dbReference type="PIRSF" id="PIRSF000193">
    <property type="entry name" value="Pyrrol-5-carb_rd"/>
    <property type="match status" value="1"/>
</dbReference>
<comment type="subcellular location">
    <subcellularLocation>
        <location evidence="6">Cytoplasm</location>
    </subcellularLocation>
</comment>
<feature type="domain" description="Pyrroline-5-carboxylate reductase dimerisation" evidence="11">
    <location>
        <begin position="181"/>
        <end position="285"/>
    </location>
</feature>
<evidence type="ECO:0000313" key="13">
    <source>
        <dbReference type="Proteomes" id="UP000256304"/>
    </source>
</evidence>
<dbReference type="GO" id="GO:0004735">
    <property type="term" value="F:pyrroline-5-carboxylate reductase activity"/>
    <property type="evidence" value="ECO:0007669"/>
    <property type="project" value="UniProtKB-UniRule"/>
</dbReference>
<keyword evidence="3 6" id="KW-0521">NADP</keyword>
<dbReference type="HAMAP" id="MF_01925">
    <property type="entry name" value="P5C_reductase"/>
    <property type="match status" value="1"/>
</dbReference>
<dbReference type="Pfam" id="PF03807">
    <property type="entry name" value="F420_oxidored"/>
    <property type="match status" value="1"/>
</dbReference>
<dbReference type="Gene3D" id="3.40.50.720">
    <property type="entry name" value="NAD(P)-binding Rossmann-like Domain"/>
    <property type="match status" value="1"/>
</dbReference>
<keyword evidence="4 6" id="KW-0560">Oxidoreductase</keyword>
<comment type="catalytic activity">
    <reaction evidence="6">
        <text>L-proline + NAD(+) = (S)-1-pyrroline-5-carboxylate + NADH + 2 H(+)</text>
        <dbReference type="Rhea" id="RHEA:14105"/>
        <dbReference type="ChEBI" id="CHEBI:15378"/>
        <dbReference type="ChEBI" id="CHEBI:17388"/>
        <dbReference type="ChEBI" id="CHEBI:57540"/>
        <dbReference type="ChEBI" id="CHEBI:57945"/>
        <dbReference type="ChEBI" id="CHEBI:60039"/>
        <dbReference type="EC" id="1.5.1.2"/>
    </reaction>
</comment>
<dbReference type="NCBIfam" id="TIGR00112">
    <property type="entry name" value="proC"/>
    <property type="match status" value="1"/>
</dbReference>
<keyword evidence="2 6" id="KW-0641">Proline biosynthesis</keyword>
<dbReference type="PANTHER" id="PTHR11645">
    <property type="entry name" value="PYRROLINE-5-CARBOXYLATE REDUCTASE"/>
    <property type="match status" value="1"/>
</dbReference>
<evidence type="ECO:0000256" key="8">
    <source>
        <dbReference type="PIRSR" id="PIRSR000193-1"/>
    </source>
</evidence>
<evidence type="ECO:0000256" key="1">
    <source>
        <dbReference type="ARBA" id="ARBA00005525"/>
    </source>
</evidence>
<evidence type="ECO:0000256" key="2">
    <source>
        <dbReference type="ARBA" id="ARBA00022650"/>
    </source>
</evidence>
<comment type="function">
    <text evidence="5 6">Catalyzes the reduction of 1-pyrroline-5-carboxylate (PCA) to L-proline.</text>
</comment>
<name>A0A3D9SGB3_9BACL</name>
<comment type="pathway">
    <text evidence="6 9">Amino-acid biosynthesis; L-proline biosynthesis; L-proline from L-glutamate 5-semialdehyde: step 1/1.</text>
</comment>
<reference evidence="12 13" key="1">
    <citation type="submission" date="2018-08" db="EMBL/GenBank/DDBJ databases">
        <title>Genomic Encyclopedia of Type Strains, Phase III (KMG-III): the genomes of soil and plant-associated and newly described type strains.</title>
        <authorList>
            <person name="Whitman W."/>
        </authorList>
    </citation>
    <scope>NUCLEOTIDE SEQUENCE [LARGE SCALE GENOMIC DNA]</scope>
    <source>
        <strain evidence="12 13">CGMCC 1.10966</strain>
    </source>
</reference>
<keyword evidence="6 9" id="KW-0028">Amino-acid biosynthesis</keyword>
<dbReference type="EMBL" id="QTTN01000008">
    <property type="protein sequence ID" value="REE88610.1"/>
    <property type="molecule type" value="Genomic_DNA"/>
</dbReference>
<dbReference type="OrthoDB" id="9805754at2"/>
<evidence type="ECO:0000256" key="3">
    <source>
        <dbReference type="ARBA" id="ARBA00022857"/>
    </source>
</evidence>
<protein>
    <recommendedName>
        <fullName evidence="6 7">Pyrroline-5-carboxylate reductase</fullName>
        <shortName evidence="6">P5C reductase</shortName>
        <shortName evidence="6">P5CR</shortName>
        <ecNumber evidence="6 7">1.5.1.2</ecNumber>
    </recommendedName>
    <alternativeName>
        <fullName evidence="6">PCA reductase</fullName>
    </alternativeName>
</protein>
<comment type="caution">
    <text evidence="12">The sequence shown here is derived from an EMBL/GenBank/DDBJ whole genome shotgun (WGS) entry which is preliminary data.</text>
</comment>
<evidence type="ECO:0000256" key="6">
    <source>
        <dbReference type="HAMAP-Rule" id="MF_01925"/>
    </source>
</evidence>
<comment type="similarity">
    <text evidence="1 6 9">Belongs to the pyrroline-5-carboxylate reductase family.</text>
</comment>
<dbReference type="FunFam" id="1.10.3730.10:FF:000001">
    <property type="entry name" value="Pyrroline-5-carboxylate reductase"/>
    <property type="match status" value="1"/>
</dbReference>
<dbReference type="InterPro" id="IPR053790">
    <property type="entry name" value="P5CR-like_CS"/>
</dbReference>
<dbReference type="SUPFAM" id="SSF48179">
    <property type="entry name" value="6-phosphogluconate dehydrogenase C-terminal domain-like"/>
    <property type="match status" value="1"/>
</dbReference>
<dbReference type="InterPro" id="IPR000304">
    <property type="entry name" value="Pyrroline-COOH_reductase"/>
</dbReference>
<dbReference type="Pfam" id="PF14748">
    <property type="entry name" value="P5CR_dimer"/>
    <property type="match status" value="1"/>
</dbReference>
<dbReference type="UniPathway" id="UPA00098">
    <property type="reaction ID" value="UER00361"/>
</dbReference>
<dbReference type="InterPro" id="IPR008927">
    <property type="entry name" value="6-PGluconate_DH-like_C_sf"/>
</dbReference>
<comment type="catalytic activity">
    <reaction evidence="6 9">
        <text>L-proline + NADP(+) = (S)-1-pyrroline-5-carboxylate + NADPH + 2 H(+)</text>
        <dbReference type="Rhea" id="RHEA:14109"/>
        <dbReference type="ChEBI" id="CHEBI:15378"/>
        <dbReference type="ChEBI" id="CHEBI:17388"/>
        <dbReference type="ChEBI" id="CHEBI:57783"/>
        <dbReference type="ChEBI" id="CHEBI:58349"/>
        <dbReference type="ChEBI" id="CHEBI:60039"/>
        <dbReference type="EC" id="1.5.1.2"/>
    </reaction>
</comment>
<keyword evidence="13" id="KW-1185">Reference proteome</keyword>
<gene>
    <name evidence="6" type="primary">proC</name>
    <name evidence="12" type="ORF">A8990_108106</name>
</gene>
<dbReference type="InterPro" id="IPR036291">
    <property type="entry name" value="NAD(P)-bd_dom_sf"/>
</dbReference>
<sequence>MTTLSNTDTTALQQIGSLKMCFYGAGSMAEAMVRGLLDRGLTEPEQVSMMNRQNVDRLAELSTRYGVHTSAEDEAKAAMLREADIIFLAMKPKDAADAISQVRELFHPGQLIISIIAGMTIKTLETLIGKPMPIVRTMPNTSSTIGLGATGVSFSSSVSADQRALAELMFQSVGLTAVVEEPKLDVVTGLSGSGPAYVYYLMEAMIAAGAELGLTQEAARELTIQTVLGAAHMVKATGENPAELRRKVTSPNGTTQAAIEKLDANNFSGSVISAIARATERAAEMGAEIERKATS</sequence>
<evidence type="ECO:0000259" key="10">
    <source>
        <dbReference type="Pfam" id="PF03807"/>
    </source>
</evidence>